<name>A0A8K0MRM8_9ROSA</name>
<evidence type="ECO:0000313" key="1">
    <source>
        <dbReference type="EMBL" id="KAF3455524.1"/>
    </source>
</evidence>
<gene>
    <name evidence="1" type="ORF">FNV43_RR00155</name>
</gene>
<dbReference type="AlphaFoldDB" id="A0A8K0MRM8"/>
<keyword evidence="2" id="KW-1185">Reference proteome</keyword>
<sequence>MKMAIETNEEEGDLERKWHRQLPGVQFHIAWVVEEKFNRKEGSLITTNAFSERLAKGFVGTRLSGSVSNPRMGNLVGSLTKPHTVGRTMAKLGTISIGKELKESSRGH</sequence>
<organism evidence="1 2">
    <name type="scientific">Rhamnella rubrinervis</name>
    <dbReference type="NCBI Taxonomy" id="2594499"/>
    <lineage>
        <taxon>Eukaryota</taxon>
        <taxon>Viridiplantae</taxon>
        <taxon>Streptophyta</taxon>
        <taxon>Embryophyta</taxon>
        <taxon>Tracheophyta</taxon>
        <taxon>Spermatophyta</taxon>
        <taxon>Magnoliopsida</taxon>
        <taxon>eudicotyledons</taxon>
        <taxon>Gunneridae</taxon>
        <taxon>Pentapetalae</taxon>
        <taxon>rosids</taxon>
        <taxon>fabids</taxon>
        <taxon>Rosales</taxon>
        <taxon>Rhamnaceae</taxon>
        <taxon>rhamnoid group</taxon>
        <taxon>Rhamneae</taxon>
        <taxon>Rhamnella</taxon>
    </lineage>
</organism>
<comment type="caution">
    <text evidence="1">The sequence shown here is derived from an EMBL/GenBank/DDBJ whole genome shotgun (WGS) entry which is preliminary data.</text>
</comment>
<protein>
    <submittedName>
        <fullName evidence="1">Uncharacterized protein</fullName>
    </submittedName>
</protein>
<evidence type="ECO:0000313" key="2">
    <source>
        <dbReference type="Proteomes" id="UP000796880"/>
    </source>
</evidence>
<accession>A0A8K0MRM8</accession>
<dbReference type="Proteomes" id="UP000796880">
    <property type="component" value="Unassembled WGS sequence"/>
</dbReference>
<dbReference type="EMBL" id="VOIH02000001">
    <property type="protein sequence ID" value="KAF3455524.1"/>
    <property type="molecule type" value="Genomic_DNA"/>
</dbReference>
<reference evidence="1" key="1">
    <citation type="submission" date="2020-03" db="EMBL/GenBank/DDBJ databases">
        <title>A high-quality chromosome-level genome assembly of a woody plant with both climbing and erect habits, Rhamnella rubrinervis.</title>
        <authorList>
            <person name="Lu Z."/>
            <person name="Yang Y."/>
            <person name="Zhu X."/>
            <person name="Sun Y."/>
        </authorList>
    </citation>
    <scope>NUCLEOTIDE SEQUENCE</scope>
    <source>
        <strain evidence="1">BYM</strain>
        <tissue evidence="1">Leaf</tissue>
    </source>
</reference>
<proteinExistence type="predicted"/>